<organism evidence="1">
    <name type="scientific">Echinococcus granulosus</name>
    <name type="common">Hydatid tapeworm</name>
    <dbReference type="NCBI Taxonomy" id="6210"/>
    <lineage>
        <taxon>Eukaryota</taxon>
        <taxon>Metazoa</taxon>
        <taxon>Spiralia</taxon>
        <taxon>Lophotrochozoa</taxon>
        <taxon>Platyhelminthes</taxon>
        <taxon>Cestoda</taxon>
        <taxon>Eucestoda</taxon>
        <taxon>Cyclophyllidea</taxon>
        <taxon>Taeniidae</taxon>
        <taxon>Echinococcus</taxon>
        <taxon>Echinococcus granulosus group</taxon>
    </lineage>
</organism>
<evidence type="ECO:0000313" key="3">
    <source>
        <dbReference type="WBParaSite" id="EgrG_000874700"/>
    </source>
</evidence>
<dbReference type="AlphaFoldDB" id="A0A068WFA3"/>
<evidence type="ECO:0000313" key="1">
    <source>
        <dbReference type="EMBL" id="CDS16326.1"/>
    </source>
</evidence>
<dbReference type="EMBL" id="LK028576">
    <property type="protein sequence ID" value="CDS16326.1"/>
    <property type="molecule type" value="Genomic_DNA"/>
</dbReference>
<reference evidence="3" key="3">
    <citation type="submission" date="2020-10" db="UniProtKB">
        <authorList>
            <consortium name="WormBaseParasite"/>
        </authorList>
    </citation>
    <scope>IDENTIFICATION</scope>
</reference>
<proteinExistence type="predicted"/>
<dbReference type="OrthoDB" id="6243821at2759"/>
<protein>
    <submittedName>
        <fullName evidence="1 3">Expressed conserved protein</fullName>
    </submittedName>
</protein>
<dbReference type="Proteomes" id="UP000492820">
    <property type="component" value="Unassembled WGS sequence"/>
</dbReference>
<reference evidence="1" key="2">
    <citation type="submission" date="2014-06" db="EMBL/GenBank/DDBJ databases">
        <authorList>
            <person name="Aslett M."/>
        </authorList>
    </citation>
    <scope>NUCLEOTIDE SEQUENCE</scope>
</reference>
<sequence length="227" mass="25335">MYEPYAPESLSRRMDEVLVMEASEKKRVFSEFLSSCDFGGSPHEDIILEKLGILSQCMSKLRGYEIKPQSLRQVSTLFKSSLANQIHISSRLKCMVQDLEALLPRLNSVCESMKRISELPQLLGEVKTAEMKILSDAVESFISVPSLSANTVTSTLPEFYDPLNIEKLRLDASLLRAQVGQLEEKLSYFGSLDMDPEVAASDVINTEADLLQMQKGNDLAHGLSGWK</sequence>
<gene>
    <name evidence="3" type="primary">EGR_06704</name>
    <name evidence="1" type="ORF">EgrG_000874700</name>
</gene>
<reference evidence="1 2" key="1">
    <citation type="journal article" date="2013" name="Nature">
        <title>The genomes of four tapeworm species reveal adaptations to parasitism.</title>
        <authorList>
            <person name="Tsai I.J."/>
            <person name="Zarowiecki M."/>
            <person name="Holroyd N."/>
            <person name="Garciarrubio A."/>
            <person name="Sanchez-Flores A."/>
            <person name="Brooks K.L."/>
            <person name="Tracey A."/>
            <person name="Bobes R.J."/>
            <person name="Fragoso G."/>
            <person name="Sciutto E."/>
            <person name="Aslett M."/>
            <person name="Beasley H."/>
            <person name="Bennett H.M."/>
            <person name="Cai J."/>
            <person name="Camicia F."/>
            <person name="Clark R."/>
            <person name="Cucher M."/>
            <person name="De Silva N."/>
            <person name="Day T.A."/>
            <person name="Deplazes P."/>
            <person name="Estrada K."/>
            <person name="Fernandez C."/>
            <person name="Holland P.W."/>
            <person name="Hou J."/>
            <person name="Hu S."/>
            <person name="Huckvale T."/>
            <person name="Hung S.S."/>
            <person name="Kamenetzky L."/>
            <person name="Keane J.A."/>
            <person name="Kiss F."/>
            <person name="Koziol U."/>
            <person name="Lambert O."/>
            <person name="Liu K."/>
            <person name="Luo X."/>
            <person name="Luo Y."/>
            <person name="Macchiaroli N."/>
            <person name="Nichol S."/>
            <person name="Paps J."/>
            <person name="Parkinson J."/>
            <person name="Pouchkina-Stantcheva N."/>
            <person name="Riddiford N."/>
            <person name="Rosenzvit M."/>
            <person name="Salinas G."/>
            <person name="Wasmuth J.D."/>
            <person name="Zamanian M."/>
            <person name="Zheng Y."/>
            <person name="Cai X."/>
            <person name="Soberon X."/>
            <person name="Olson P.D."/>
            <person name="Laclette J.P."/>
            <person name="Brehm K."/>
            <person name="Berriman M."/>
            <person name="Garciarrubio A."/>
            <person name="Bobes R.J."/>
            <person name="Fragoso G."/>
            <person name="Sanchez-Flores A."/>
            <person name="Estrada K."/>
            <person name="Cevallos M.A."/>
            <person name="Morett E."/>
            <person name="Gonzalez V."/>
            <person name="Portillo T."/>
            <person name="Ochoa-Leyva A."/>
            <person name="Jose M.V."/>
            <person name="Sciutto E."/>
            <person name="Landa A."/>
            <person name="Jimenez L."/>
            <person name="Valdes V."/>
            <person name="Carrero J.C."/>
            <person name="Larralde C."/>
            <person name="Morales-Montor J."/>
            <person name="Limon-Lason J."/>
            <person name="Soberon X."/>
            <person name="Laclette J.P."/>
        </authorList>
    </citation>
    <scope>NUCLEOTIDE SEQUENCE [LARGE SCALE GENOMIC DNA]</scope>
</reference>
<evidence type="ECO:0000313" key="2">
    <source>
        <dbReference type="Proteomes" id="UP000492820"/>
    </source>
</evidence>
<dbReference type="WBParaSite" id="EgrG_000874700">
    <property type="protein sequence ID" value="EgrG_000874700"/>
    <property type="gene ID" value="EgrG_000874700"/>
</dbReference>
<accession>A0A068WFA3</accession>
<name>A0A068WFA3_ECHGR</name>